<gene>
    <name evidence="3" type="ORF">QN277_025575</name>
</gene>
<accession>A0AAE1J7K6</accession>
<feature type="compositionally biased region" description="Low complexity" evidence="1">
    <location>
        <begin position="123"/>
        <end position="141"/>
    </location>
</feature>
<dbReference type="InterPro" id="IPR053198">
    <property type="entry name" value="Gynoecium_Dev_Regulator"/>
</dbReference>
<dbReference type="SUPFAM" id="SSF54277">
    <property type="entry name" value="CAD &amp; PB1 domains"/>
    <property type="match status" value="1"/>
</dbReference>
<evidence type="ECO:0000313" key="3">
    <source>
        <dbReference type="EMBL" id="KAK4264393.1"/>
    </source>
</evidence>
<evidence type="ECO:0000313" key="4">
    <source>
        <dbReference type="Proteomes" id="UP001293593"/>
    </source>
</evidence>
<proteinExistence type="predicted"/>
<dbReference type="EMBL" id="JAWXYG010000008">
    <property type="protein sequence ID" value="KAK4264393.1"/>
    <property type="molecule type" value="Genomic_DNA"/>
</dbReference>
<feature type="region of interest" description="Disordered" evidence="1">
    <location>
        <begin position="111"/>
        <end position="142"/>
    </location>
</feature>
<protein>
    <recommendedName>
        <fullName evidence="2">PB1 domain-containing protein</fullName>
    </recommendedName>
</protein>
<dbReference type="CDD" id="cd06410">
    <property type="entry name" value="PB1_UP2"/>
    <property type="match status" value="1"/>
</dbReference>
<evidence type="ECO:0000256" key="1">
    <source>
        <dbReference type="SAM" id="MobiDB-lite"/>
    </source>
</evidence>
<dbReference type="SMART" id="SM00666">
    <property type="entry name" value="PB1"/>
    <property type="match status" value="1"/>
</dbReference>
<feature type="domain" description="PB1" evidence="2">
    <location>
        <begin position="23"/>
        <end position="109"/>
    </location>
</feature>
<reference evidence="3" key="1">
    <citation type="submission" date="2023-10" db="EMBL/GenBank/DDBJ databases">
        <title>Chromosome-level genome of the transformable northern wattle, Acacia crassicarpa.</title>
        <authorList>
            <person name="Massaro I."/>
            <person name="Sinha N.R."/>
            <person name="Poethig S."/>
            <person name="Leichty A.R."/>
        </authorList>
    </citation>
    <scope>NUCLEOTIDE SEQUENCE</scope>
    <source>
        <strain evidence="3">Acra3RX</strain>
        <tissue evidence="3">Leaf</tissue>
    </source>
</reference>
<comment type="caution">
    <text evidence="3">The sequence shown here is derived from an EMBL/GenBank/DDBJ whole genome shotgun (WGS) entry which is preliminary data.</text>
</comment>
<dbReference type="Proteomes" id="UP001293593">
    <property type="component" value="Unassembled WGS sequence"/>
</dbReference>
<organism evidence="3 4">
    <name type="scientific">Acacia crassicarpa</name>
    <name type="common">northern wattle</name>
    <dbReference type="NCBI Taxonomy" id="499986"/>
    <lineage>
        <taxon>Eukaryota</taxon>
        <taxon>Viridiplantae</taxon>
        <taxon>Streptophyta</taxon>
        <taxon>Embryophyta</taxon>
        <taxon>Tracheophyta</taxon>
        <taxon>Spermatophyta</taxon>
        <taxon>Magnoliopsida</taxon>
        <taxon>eudicotyledons</taxon>
        <taxon>Gunneridae</taxon>
        <taxon>Pentapetalae</taxon>
        <taxon>rosids</taxon>
        <taxon>fabids</taxon>
        <taxon>Fabales</taxon>
        <taxon>Fabaceae</taxon>
        <taxon>Caesalpinioideae</taxon>
        <taxon>mimosoid clade</taxon>
        <taxon>Acacieae</taxon>
        <taxon>Acacia</taxon>
    </lineage>
</organism>
<evidence type="ECO:0000259" key="2">
    <source>
        <dbReference type="SMART" id="SM00666"/>
    </source>
</evidence>
<dbReference type="AlphaFoldDB" id="A0AAE1J7K6"/>
<dbReference type="PANTHER" id="PTHR31066:SF99">
    <property type="entry name" value="PB1 DOMAIN PROTEIN"/>
    <property type="match status" value="1"/>
</dbReference>
<dbReference type="InterPro" id="IPR000270">
    <property type="entry name" value="PB1_dom"/>
</dbReference>
<dbReference type="Pfam" id="PF00564">
    <property type="entry name" value="PB1"/>
    <property type="match status" value="1"/>
</dbReference>
<dbReference type="Gene3D" id="3.10.20.90">
    <property type="entry name" value="Phosphatidylinositol 3-kinase Catalytic Subunit, Chain A, domain 1"/>
    <property type="match status" value="1"/>
</dbReference>
<dbReference type="PANTHER" id="PTHR31066">
    <property type="entry name" value="OS05G0427100 PROTEIN-RELATED"/>
    <property type="match status" value="1"/>
</dbReference>
<sequence length="192" mass="21075">MDSKHSPKLKFLCSYGGKILPRSTDGVLRYVGGYTRVLSVDPSISFSDLMVKIVEFCGSSVTLKCPLPNGDLETLITIANDEDLAIIIEEYKRASSSKENPLKIRAVLSPPRSLKKVSPPPSSRSSANLSSTVSTRSSTESLPYSPAYGYRVPVAYPAGFRHGSRKACRYNGQFYRRSRFLNGGPSCPNFCH</sequence>
<keyword evidence="4" id="KW-1185">Reference proteome</keyword>
<name>A0AAE1J7K6_9FABA</name>